<keyword evidence="5" id="KW-0378">Hydrolase</keyword>
<comment type="catalytic activity">
    <reaction evidence="7">
        <text>adenosine(34) in tRNA + H2O + H(+) = inosine(34) in tRNA + NH4(+)</text>
        <dbReference type="Rhea" id="RHEA:43168"/>
        <dbReference type="Rhea" id="RHEA-COMP:10373"/>
        <dbReference type="Rhea" id="RHEA-COMP:10374"/>
        <dbReference type="ChEBI" id="CHEBI:15377"/>
        <dbReference type="ChEBI" id="CHEBI:15378"/>
        <dbReference type="ChEBI" id="CHEBI:28938"/>
        <dbReference type="ChEBI" id="CHEBI:74411"/>
        <dbReference type="ChEBI" id="CHEBI:82852"/>
        <dbReference type="EC" id="3.5.4.33"/>
    </reaction>
</comment>
<evidence type="ECO:0000313" key="10">
    <source>
        <dbReference type="EMBL" id="CAB9523893.1"/>
    </source>
</evidence>
<dbReference type="PANTHER" id="PTHR11079">
    <property type="entry name" value="CYTOSINE DEAMINASE FAMILY MEMBER"/>
    <property type="match status" value="1"/>
</dbReference>
<evidence type="ECO:0000256" key="5">
    <source>
        <dbReference type="ARBA" id="ARBA00022801"/>
    </source>
</evidence>
<gene>
    <name evidence="10" type="ORF">SEMRO_1468_G275250.1</name>
</gene>
<dbReference type="AlphaFoldDB" id="A0A9N8ENG4"/>
<comment type="cofactor">
    <cofactor evidence="1">
        <name>Zn(2+)</name>
        <dbReference type="ChEBI" id="CHEBI:29105"/>
    </cofactor>
</comment>
<dbReference type="InterPro" id="IPR016193">
    <property type="entry name" value="Cytidine_deaminase-like"/>
</dbReference>
<dbReference type="PANTHER" id="PTHR11079:SF179">
    <property type="entry name" value="TRNA(ADENINE(34)) DEAMINASE, CHLOROPLASTIC"/>
    <property type="match status" value="1"/>
</dbReference>
<feature type="signal peptide" evidence="8">
    <location>
        <begin position="1"/>
        <end position="26"/>
    </location>
</feature>
<evidence type="ECO:0000256" key="2">
    <source>
        <dbReference type="ARBA" id="ARBA00012740"/>
    </source>
</evidence>
<evidence type="ECO:0000259" key="9">
    <source>
        <dbReference type="PROSITE" id="PS51747"/>
    </source>
</evidence>
<reference evidence="10" key="1">
    <citation type="submission" date="2020-06" db="EMBL/GenBank/DDBJ databases">
        <authorList>
            <consortium name="Plant Systems Biology data submission"/>
        </authorList>
    </citation>
    <scope>NUCLEOTIDE SEQUENCE</scope>
    <source>
        <strain evidence="10">D6</strain>
    </source>
</reference>
<dbReference type="InterPro" id="IPR002125">
    <property type="entry name" value="CMP_dCMP_dom"/>
</dbReference>
<keyword evidence="6" id="KW-0862">Zinc</keyword>
<protein>
    <recommendedName>
        <fullName evidence="2">tRNA(adenine(34)) deaminase</fullName>
        <ecNumber evidence="2">3.5.4.33</ecNumber>
    </recommendedName>
</protein>
<dbReference type="GO" id="GO:0002100">
    <property type="term" value="P:tRNA wobble adenosine to inosine editing"/>
    <property type="evidence" value="ECO:0007669"/>
    <property type="project" value="InterPro"/>
</dbReference>
<proteinExistence type="inferred from homology"/>
<evidence type="ECO:0000256" key="1">
    <source>
        <dbReference type="ARBA" id="ARBA00001947"/>
    </source>
</evidence>
<dbReference type="GO" id="GO:0052717">
    <property type="term" value="F:tRNA-specific adenosine-34 deaminase activity"/>
    <property type="evidence" value="ECO:0007669"/>
    <property type="project" value="UniProtKB-EC"/>
</dbReference>
<evidence type="ECO:0000256" key="3">
    <source>
        <dbReference type="ARBA" id="ARBA00022694"/>
    </source>
</evidence>
<evidence type="ECO:0000256" key="7">
    <source>
        <dbReference type="ARBA" id="ARBA00048045"/>
    </source>
</evidence>
<dbReference type="SUPFAM" id="SSF53927">
    <property type="entry name" value="Cytidine deaminase-like"/>
    <property type="match status" value="1"/>
</dbReference>
<sequence length="264" mass="30241">MQCFPCFLTSPIFTWLLLLLPSLVHPWSVPLPLRLWRRFQTSPATVAIPHPPLSSSSEDALQKDTALQNGVDSHFMKLALSQAQQAADRGEVPIGALVVRPLPQHHYVNNSNRTQYQILSSASNRVEELRDASAHAEMLALRKAANTMRAWRLLNQTTLYTTVEPCPMCLAAAQGFRVHRIVYGAPDLRVGAIDTYLQLLDIPHPYHTIQHVVRGVHANESAALMRTFFRKRRKEKMDKKEASNKSFQWRHRFKRFFLGRRKET</sequence>
<accession>A0A9N8ENG4</accession>
<dbReference type="EMBL" id="CAICTM010001466">
    <property type="protein sequence ID" value="CAB9523893.1"/>
    <property type="molecule type" value="Genomic_DNA"/>
</dbReference>
<evidence type="ECO:0000256" key="8">
    <source>
        <dbReference type="SAM" id="SignalP"/>
    </source>
</evidence>
<dbReference type="Proteomes" id="UP001153069">
    <property type="component" value="Unassembled WGS sequence"/>
</dbReference>
<keyword evidence="11" id="KW-1185">Reference proteome</keyword>
<dbReference type="OrthoDB" id="408702at2759"/>
<feature type="chain" id="PRO_5040264511" description="tRNA(adenine(34)) deaminase" evidence="8">
    <location>
        <begin position="27"/>
        <end position="264"/>
    </location>
</feature>
<dbReference type="HAMAP" id="MF_00972">
    <property type="entry name" value="tRNA_aden_deaminase"/>
    <property type="match status" value="1"/>
</dbReference>
<keyword evidence="8" id="KW-0732">Signal</keyword>
<dbReference type="PROSITE" id="PS51747">
    <property type="entry name" value="CYT_DCMP_DEAMINASES_2"/>
    <property type="match status" value="1"/>
</dbReference>
<dbReference type="GO" id="GO:0046872">
    <property type="term" value="F:metal ion binding"/>
    <property type="evidence" value="ECO:0007669"/>
    <property type="project" value="UniProtKB-KW"/>
</dbReference>
<dbReference type="CDD" id="cd01285">
    <property type="entry name" value="nucleoside_deaminase"/>
    <property type="match status" value="1"/>
</dbReference>
<keyword evidence="3" id="KW-0819">tRNA processing</keyword>
<dbReference type="EC" id="3.5.4.33" evidence="2"/>
<dbReference type="Gene3D" id="3.40.140.10">
    <property type="entry name" value="Cytidine Deaminase, domain 2"/>
    <property type="match status" value="1"/>
</dbReference>
<keyword evidence="4" id="KW-0479">Metal-binding</keyword>
<dbReference type="Pfam" id="PF00383">
    <property type="entry name" value="dCMP_cyt_deam_1"/>
    <property type="match status" value="1"/>
</dbReference>
<evidence type="ECO:0000313" key="11">
    <source>
        <dbReference type="Proteomes" id="UP001153069"/>
    </source>
</evidence>
<organism evidence="10 11">
    <name type="scientific">Seminavis robusta</name>
    <dbReference type="NCBI Taxonomy" id="568900"/>
    <lineage>
        <taxon>Eukaryota</taxon>
        <taxon>Sar</taxon>
        <taxon>Stramenopiles</taxon>
        <taxon>Ochrophyta</taxon>
        <taxon>Bacillariophyta</taxon>
        <taxon>Bacillariophyceae</taxon>
        <taxon>Bacillariophycidae</taxon>
        <taxon>Naviculales</taxon>
        <taxon>Naviculaceae</taxon>
        <taxon>Seminavis</taxon>
    </lineage>
</organism>
<comment type="caution">
    <text evidence="10">The sequence shown here is derived from an EMBL/GenBank/DDBJ whole genome shotgun (WGS) entry which is preliminary data.</text>
</comment>
<name>A0A9N8ENG4_9STRA</name>
<evidence type="ECO:0000256" key="4">
    <source>
        <dbReference type="ARBA" id="ARBA00022723"/>
    </source>
</evidence>
<feature type="domain" description="CMP/dCMP-type deaminase" evidence="9">
    <location>
        <begin position="70"/>
        <end position="204"/>
    </location>
</feature>
<dbReference type="InterPro" id="IPR028883">
    <property type="entry name" value="tRNA_aden_deaminase"/>
</dbReference>
<evidence type="ECO:0000256" key="6">
    <source>
        <dbReference type="ARBA" id="ARBA00022833"/>
    </source>
</evidence>